<proteinExistence type="predicted"/>
<dbReference type="PANTHER" id="PTHR43800">
    <property type="entry name" value="PEPTIDYL-LYSINE N-ACETYLTRANSFERASE YJAB"/>
    <property type="match status" value="1"/>
</dbReference>
<dbReference type="PANTHER" id="PTHR43800:SF1">
    <property type="entry name" value="PEPTIDYL-LYSINE N-ACETYLTRANSFERASE YJAB"/>
    <property type="match status" value="1"/>
</dbReference>
<dbReference type="OrthoDB" id="9789605at2"/>
<evidence type="ECO:0000313" key="5">
    <source>
        <dbReference type="Proteomes" id="UP000030980"/>
    </source>
</evidence>
<dbReference type="EMBL" id="JTAK01000002">
    <property type="protein sequence ID" value="KHO65863.1"/>
    <property type="molecule type" value="Genomic_DNA"/>
</dbReference>
<dbReference type="InterPro" id="IPR000182">
    <property type="entry name" value="GNAT_dom"/>
</dbReference>
<name>A0A0B3BN04_9PSED</name>
<evidence type="ECO:0000256" key="2">
    <source>
        <dbReference type="ARBA" id="ARBA00023315"/>
    </source>
</evidence>
<dbReference type="NCBIfam" id="NF007853">
    <property type="entry name" value="PRK10562.1"/>
    <property type="match status" value="1"/>
</dbReference>
<evidence type="ECO:0000259" key="3">
    <source>
        <dbReference type="PROSITE" id="PS51186"/>
    </source>
</evidence>
<accession>A0A0B3BN04</accession>
<organism evidence="4 5">
    <name type="scientific">Pseudomonas flexibilis</name>
    <dbReference type="NCBI Taxonomy" id="706570"/>
    <lineage>
        <taxon>Bacteria</taxon>
        <taxon>Pseudomonadati</taxon>
        <taxon>Pseudomonadota</taxon>
        <taxon>Gammaproteobacteria</taxon>
        <taxon>Pseudomonadales</taxon>
        <taxon>Pseudomonadaceae</taxon>
        <taxon>Pseudomonas</taxon>
    </lineage>
</organism>
<evidence type="ECO:0000256" key="1">
    <source>
        <dbReference type="ARBA" id="ARBA00022679"/>
    </source>
</evidence>
<dbReference type="Pfam" id="PF13508">
    <property type="entry name" value="Acetyltransf_7"/>
    <property type="match status" value="1"/>
</dbReference>
<dbReference type="InterPro" id="IPR016181">
    <property type="entry name" value="Acyl_CoA_acyltransferase"/>
</dbReference>
<dbReference type="AlphaFoldDB" id="A0A0B3BN04"/>
<keyword evidence="1" id="KW-0808">Transferase</keyword>
<keyword evidence="5" id="KW-1185">Reference proteome</keyword>
<protein>
    <recommendedName>
        <fullName evidence="3">N-acetyltransferase domain-containing protein</fullName>
    </recommendedName>
</protein>
<dbReference type="Gene3D" id="3.40.630.30">
    <property type="match status" value="1"/>
</dbReference>
<sequence length="145" mass="16325">MIRSFAPTDMDAVLGVWLNASIQAHDFIAPDYWVARVGDMQEVYLPAAESYVYEENGQVLGFLSLVGPTLSALFVAPDRQGEGIGARLLQHAQHLRPELTLRVYAANARSIAFYEKHGFRRQVRQPDEHTGHEEWTMTWADPEAA</sequence>
<gene>
    <name evidence="4" type="ORF">PT85_07445</name>
</gene>
<dbReference type="STRING" id="706570.PT85_07445"/>
<dbReference type="PROSITE" id="PS51186">
    <property type="entry name" value="GNAT"/>
    <property type="match status" value="1"/>
</dbReference>
<feature type="domain" description="N-acetyltransferase" evidence="3">
    <location>
        <begin position="1"/>
        <end position="142"/>
    </location>
</feature>
<keyword evidence="2" id="KW-0012">Acyltransferase</keyword>
<comment type="caution">
    <text evidence="4">The sequence shown here is derived from an EMBL/GenBank/DDBJ whole genome shotgun (WGS) entry which is preliminary data.</text>
</comment>
<dbReference type="SUPFAM" id="SSF55729">
    <property type="entry name" value="Acyl-CoA N-acyltransferases (Nat)"/>
    <property type="match status" value="1"/>
</dbReference>
<dbReference type="Proteomes" id="UP000030980">
    <property type="component" value="Unassembled WGS sequence"/>
</dbReference>
<evidence type="ECO:0000313" key="4">
    <source>
        <dbReference type="EMBL" id="KHO65863.1"/>
    </source>
</evidence>
<dbReference type="CDD" id="cd04301">
    <property type="entry name" value="NAT_SF"/>
    <property type="match status" value="1"/>
</dbReference>
<reference evidence="4 5" key="1">
    <citation type="submission" date="2014-11" db="EMBL/GenBank/DDBJ databases">
        <title>Genome sequence of Pseudomonas tuomuerensis JCM 14085.</title>
        <authorList>
            <person name="Shin S.-K."/>
            <person name="Yi H."/>
        </authorList>
    </citation>
    <scope>NUCLEOTIDE SEQUENCE [LARGE SCALE GENOMIC DNA]</scope>
    <source>
        <strain evidence="4 5">JCM 14085</strain>
    </source>
</reference>
<dbReference type="RefSeq" id="WP_039606303.1">
    <property type="nucleotide sequence ID" value="NZ_FMUP01000001.1"/>
</dbReference>
<dbReference type="GO" id="GO:0016747">
    <property type="term" value="F:acyltransferase activity, transferring groups other than amino-acyl groups"/>
    <property type="evidence" value="ECO:0007669"/>
    <property type="project" value="InterPro"/>
</dbReference>